<accession>A0ABW1EJF7</accession>
<name>A0ABW1EJF7_9BACT</name>
<comment type="similarity">
    <text evidence="1">Belongs to the polysaccharide synthase family.</text>
</comment>
<evidence type="ECO:0000313" key="3">
    <source>
        <dbReference type="EMBL" id="MFC5864439.1"/>
    </source>
</evidence>
<evidence type="ECO:0000256" key="1">
    <source>
        <dbReference type="ARBA" id="ARBA00007430"/>
    </source>
</evidence>
<comment type="caution">
    <text evidence="3">The sequence shown here is derived from an EMBL/GenBank/DDBJ whole genome shotgun (WGS) entry which is preliminary data.</text>
</comment>
<sequence length="374" mass="39879">MPIDVRALPWHSFLERPPLPHATPSDLAFLSGSSILITGAGGSIGSALATLIATLDPASLILLNHSELNLQKLTQSLRDSHSSASLIPILGNAGDASLLEHIFSTHIPRWTFHAAAHKHLALLETQPLAAIQNNAFATWTLAQQCREHDCNLVLVSTDKAAAPSSILGATKRIAELITLHHGGAAVRFGNVLGSSGSAVEHFAHQLSIGAPITITDPAARRYFITLEEAAHLLLATAVELHQNTPADKTLLFAADLNTSQSIQSLAQFLASHIAPDAPINQQQTHLHPGEKQSELLWSTSEIPASTTRNGLRQLQAPLPSTSQLSAQLTQLQQAVTARDASETIRILQQLVPTYTPSELALQHAQTNSSGALTQ</sequence>
<dbReference type="Pfam" id="PF02719">
    <property type="entry name" value="Polysacc_synt_2"/>
    <property type="match status" value="1"/>
</dbReference>
<dbReference type="InterPro" id="IPR036291">
    <property type="entry name" value="NAD(P)-bd_dom_sf"/>
</dbReference>
<dbReference type="PANTHER" id="PTHR43318">
    <property type="entry name" value="UDP-N-ACETYLGLUCOSAMINE 4,6-DEHYDRATASE"/>
    <property type="match status" value="1"/>
</dbReference>
<evidence type="ECO:0000259" key="2">
    <source>
        <dbReference type="Pfam" id="PF02719"/>
    </source>
</evidence>
<gene>
    <name evidence="3" type="ORF">ACFPT7_19185</name>
</gene>
<dbReference type="Gene3D" id="3.40.50.720">
    <property type="entry name" value="NAD(P)-binding Rossmann-like Domain"/>
    <property type="match status" value="1"/>
</dbReference>
<dbReference type="EMBL" id="JBHSPH010000010">
    <property type="protein sequence ID" value="MFC5864439.1"/>
    <property type="molecule type" value="Genomic_DNA"/>
</dbReference>
<proteinExistence type="inferred from homology"/>
<keyword evidence="4" id="KW-1185">Reference proteome</keyword>
<reference evidence="4" key="1">
    <citation type="journal article" date="2019" name="Int. J. Syst. Evol. Microbiol.">
        <title>The Global Catalogue of Microorganisms (GCM) 10K type strain sequencing project: providing services to taxonomists for standard genome sequencing and annotation.</title>
        <authorList>
            <consortium name="The Broad Institute Genomics Platform"/>
            <consortium name="The Broad Institute Genome Sequencing Center for Infectious Disease"/>
            <person name="Wu L."/>
            <person name="Ma J."/>
        </authorList>
    </citation>
    <scope>NUCLEOTIDE SEQUENCE [LARGE SCALE GENOMIC DNA]</scope>
    <source>
        <strain evidence="4">JCM 4087</strain>
    </source>
</reference>
<dbReference type="SUPFAM" id="SSF51735">
    <property type="entry name" value="NAD(P)-binding Rossmann-fold domains"/>
    <property type="match status" value="1"/>
</dbReference>
<organism evidence="3 4">
    <name type="scientific">Acidicapsa dinghuensis</name>
    <dbReference type="NCBI Taxonomy" id="2218256"/>
    <lineage>
        <taxon>Bacteria</taxon>
        <taxon>Pseudomonadati</taxon>
        <taxon>Acidobacteriota</taxon>
        <taxon>Terriglobia</taxon>
        <taxon>Terriglobales</taxon>
        <taxon>Acidobacteriaceae</taxon>
        <taxon>Acidicapsa</taxon>
    </lineage>
</organism>
<dbReference type="InterPro" id="IPR003869">
    <property type="entry name" value="Polysac_CapD-like"/>
</dbReference>
<feature type="domain" description="Polysaccharide biosynthesis protein CapD-like" evidence="2">
    <location>
        <begin position="35"/>
        <end position="306"/>
    </location>
</feature>
<dbReference type="RefSeq" id="WP_263333256.1">
    <property type="nucleotide sequence ID" value="NZ_JAGSYH010000001.1"/>
</dbReference>
<protein>
    <submittedName>
        <fullName evidence="3">Polysaccharide biosynthesis protein</fullName>
    </submittedName>
</protein>
<evidence type="ECO:0000313" key="4">
    <source>
        <dbReference type="Proteomes" id="UP001596091"/>
    </source>
</evidence>
<dbReference type="InterPro" id="IPR051203">
    <property type="entry name" value="Polysaccharide_Synthase-Rel"/>
</dbReference>
<dbReference type="PANTHER" id="PTHR43318:SF1">
    <property type="entry name" value="POLYSACCHARIDE BIOSYNTHESIS PROTEIN EPSC-RELATED"/>
    <property type="match status" value="1"/>
</dbReference>
<dbReference type="Proteomes" id="UP001596091">
    <property type="component" value="Unassembled WGS sequence"/>
</dbReference>